<sequence>DLVAERIWCYHNTPHSSRGVAPFVLLKGRYSCNELSPEWVVEETRKGRVTPDIKQVKERVEKLQGRSKLRYDNLKSVWEMQFGVGDKVRVKRPHGKRSGESSFYPVT</sequence>
<evidence type="ECO:0000313" key="2">
    <source>
        <dbReference type="Proteomes" id="UP001066276"/>
    </source>
</evidence>
<organism evidence="1 2">
    <name type="scientific">Pleurodeles waltl</name>
    <name type="common">Iberian ribbed newt</name>
    <dbReference type="NCBI Taxonomy" id="8319"/>
    <lineage>
        <taxon>Eukaryota</taxon>
        <taxon>Metazoa</taxon>
        <taxon>Chordata</taxon>
        <taxon>Craniata</taxon>
        <taxon>Vertebrata</taxon>
        <taxon>Euteleostomi</taxon>
        <taxon>Amphibia</taxon>
        <taxon>Batrachia</taxon>
        <taxon>Caudata</taxon>
        <taxon>Salamandroidea</taxon>
        <taxon>Salamandridae</taxon>
        <taxon>Pleurodelinae</taxon>
        <taxon>Pleurodeles</taxon>
    </lineage>
</organism>
<feature type="non-terminal residue" evidence="1">
    <location>
        <position position="1"/>
    </location>
</feature>
<proteinExistence type="predicted"/>
<feature type="non-terminal residue" evidence="1">
    <location>
        <position position="107"/>
    </location>
</feature>
<keyword evidence="2" id="KW-1185">Reference proteome</keyword>
<evidence type="ECO:0000313" key="1">
    <source>
        <dbReference type="EMBL" id="KAJ1198789.1"/>
    </source>
</evidence>
<gene>
    <name evidence="1" type="ORF">NDU88_002628</name>
</gene>
<dbReference type="Proteomes" id="UP001066276">
    <property type="component" value="Chromosome 2_1"/>
</dbReference>
<name>A0AAV7VFH7_PLEWA</name>
<dbReference type="AlphaFoldDB" id="A0AAV7VFH7"/>
<dbReference type="EMBL" id="JANPWB010000003">
    <property type="protein sequence ID" value="KAJ1198789.1"/>
    <property type="molecule type" value="Genomic_DNA"/>
</dbReference>
<accession>A0AAV7VFH7</accession>
<comment type="caution">
    <text evidence="1">The sequence shown here is derived from an EMBL/GenBank/DDBJ whole genome shotgun (WGS) entry which is preliminary data.</text>
</comment>
<reference evidence="1" key="1">
    <citation type="journal article" date="2022" name="bioRxiv">
        <title>Sequencing and chromosome-scale assembly of the giantPleurodeles waltlgenome.</title>
        <authorList>
            <person name="Brown T."/>
            <person name="Elewa A."/>
            <person name="Iarovenko S."/>
            <person name="Subramanian E."/>
            <person name="Araus A.J."/>
            <person name="Petzold A."/>
            <person name="Susuki M."/>
            <person name="Suzuki K.-i.T."/>
            <person name="Hayashi T."/>
            <person name="Toyoda A."/>
            <person name="Oliveira C."/>
            <person name="Osipova E."/>
            <person name="Leigh N.D."/>
            <person name="Simon A."/>
            <person name="Yun M.H."/>
        </authorList>
    </citation>
    <scope>NUCLEOTIDE SEQUENCE</scope>
    <source>
        <strain evidence="1">20211129_DDA</strain>
        <tissue evidence="1">Liver</tissue>
    </source>
</reference>
<protein>
    <submittedName>
        <fullName evidence="1">Uncharacterized protein</fullName>
    </submittedName>
</protein>